<dbReference type="OrthoDB" id="9809956at2"/>
<dbReference type="PANTHER" id="PTHR11241">
    <property type="entry name" value="DEOXYURIDINE 5'-TRIPHOSPHATE NUCLEOTIDOHYDROLASE"/>
    <property type="match status" value="1"/>
</dbReference>
<dbReference type="HOGENOM" id="CLU_068508_1_2_11"/>
<dbReference type="Proteomes" id="UP000004830">
    <property type="component" value="Unassembled WGS sequence"/>
</dbReference>
<evidence type="ECO:0000256" key="3">
    <source>
        <dbReference type="ARBA" id="ARBA00022801"/>
    </source>
</evidence>
<gene>
    <name evidence="7" type="ORF">HMPREF9452_00410</name>
</gene>
<feature type="domain" description="dUTPase-like" evidence="6">
    <location>
        <begin position="11"/>
        <end position="140"/>
    </location>
</feature>
<dbReference type="eggNOG" id="COG0756">
    <property type="taxonomic scope" value="Bacteria"/>
</dbReference>
<dbReference type="RefSeq" id="WP_009140446.1">
    <property type="nucleotide sequence ID" value="NZ_JH126467.1"/>
</dbReference>
<dbReference type="Pfam" id="PF00692">
    <property type="entry name" value="dUTPase"/>
    <property type="match status" value="1"/>
</dbReference>
<dbReference type="InterPro" id="IPR008181">
    <property type="entry name" value="dUTPase"/>
</dbReference>
<dbReference type="GO" id="GO:0006226">
    <property type="term" value="P:dUMP biosynthetic process"/>
    <property type="evidence" value="ECO:0007669"/>
    <property type="project" value="InterPro"/>
</dbReference>
<keyword evidence="4" id="KW-0546">Nucleotide metabolism</keyword>
<evidence type="ECO:0000313" key="8">
    <source>
        <dbReference type="Proteomes" id="UP000004830"/>
    </source>
</evidence>
<comment type="caution">
    <text evidence="7">The sequence shown here is derived from an EMBL/GenBank/DDBJ whole genome shotgun (WGS) entry which is preliminary data.</text>
</comment>
<dbReference type="NCBIfam" id="TIGR00576">
    <property type="entry name" value="dut"/>
    <property type="match status" value="1"/>
</dbReference>
<dbReference type="PATRIC" id="fig|742742.3.peg.393"/>
<comment type="similarity">
    <text evidence="1">Belongs to the dUTPase family.</text>
</comment>
<evidence type="ECO:0000256" key="2">
    <source>
        <dbReference type="ARBA" id="ARBA00012379"/>
    </source>
</evidence>
<evidence type="ECO:0000256" key="4">
    <source>
        <dbReference type="ARBA" id="ARBA00023080"/>
    </source>
</evidence>
<dbReference type="GO" id="GO:0004170">
    <property type="term" value="F:dUTP diphosphatase activity"/>
    <property type="evidence" value="ECO:0007669"/>
    <property type="project" value="UniProtKB-EC"/>
</dbReference>
<dbReference type="InterPro" id="IPR036157">
    <property type="entry name" value="dUTPase-like_sf"/>
</dbReference>
<dbReference type="GO" id="GO:0000287">
    <property type="term" value="F:magnesium ion binding"/>
    <property type="evidence" value="ECO:0007669"/>
    <property type="project" value="InterPro"/>
</dbReference>
<dbReference type="GO" id="GO:0046081">
    <property type="term" value="P:dUTP catabolic process"/>
    <property type="evidence" value="ECO:0007669"/>
    <property type="project" value="InterPro"/>
</dbReference>
<dbReference type="AlphaFoldDB" id="G1WGE7"/>
<accession>G1WGE7</accession>
<evidence type="ECO:0000259" key="6">
    <source>
        <dbReference type="Pfam" id="PF00692"/>
    </source>
</evidence>
<evidence type="ECO:0000313" key="7">
    <source>
        <dbReference type="EMBL" id="EGX67398.1"/>
    </source>
</evidence>
<sequence length="141" mass="15025">MELHVNIDDGAALPAYSRDDDAALDLYASEPCRIHAGRVRMVETGVHIAVPQGYAALVLPRSGMACRDMVTVVNAPGLIDPNYRGTIKVGLINHGDAAYDIERGDRIAQLLIVPSPRVDTVEVAELDATERGADGFGSSGR</sequence>
<dbReference type="Gene3D" id="2.70.40.10">
    <property type="match status" value="1"/>
</dbReference>
<comment type="catalytic activity">
    <reaction evidence="5">
        <text>dUTP + H2O = dUMP + diphosphate + H(+)</text>
        <dbReference type="Rhea" id="RHEA:10248"/>
        <dbReference type="ChEBI" id="CHEBI:15377"/>
        <dbReference type="ChEBI" id="CHEBI:15378"/>
        <dbReference type="ChEBI" id="CHEBI:33019"/>
        <dbReference type="ChEBI" id="CHEBI:61555"/>
        <dbReference type="ChEBI" id="CHEBI:246422"/>
        <dbReference type="EC" id="3.6.1.23"/>
    </reaction>
</comment>
<evidence type="ECO:0000256" key="1">
    <source>
        <dbReference type="ARBA" id="ARBA00006581"/>
    </source>
</evidence>
<evidence type="ECO:0000256" key="5">
    <source>
        <dbReference type="ARBA" id="ARBA00047686"/>
    </source>
</evidence>
<dbReference type="NCBIfam" id="NF001862">
    <property type="entry name" value="PRK00601.1"/>
    <property type="match status" value="1"/>
</dbReference>
<protein>
    <recommendedName>
        <fullName evidence="2">dUTP diphosphatase</fullName>
        <ecNumber evidence="2">3.6.1.23</ecNumber>
    </recommendedName>
</protein>
<keyword evidence="3" id="KW-0378">Hydrolase</keyword>
<dbReference type="GeneID" id="62758188"/>
<reference evidence="7 8" key="1">
    <citation type="submission" date="2011-06" db="EMBL/GenBank/DDBJ databases">
        <title>The Genome Sequence of Collinsella tanakaei YIT 12063.</title>
        <authorList>
            <consortium name="The Broad Institute Genome Sequencing Platform"/>
            <person name="Earl A."/>
            <person name="Ward D."/>
            <person name="Feldgarden M."/>
            <person name="Gevers D."/>
            <person name="Morotomi M."/>
            <person name="Young S.K."/>
            <person name="Zeng Q."/>
            <person name="Gargeya S."/>
            <person name="Fitzgerald M."/>
            <person name="Haas B."/>
            <person name="Abouelleil A."/>
            <person name="Alvarado L."/>
            <person name="Arachchi H.M."/>
            <person name="Berlin A."/>
            <person name="Brown A."/>
            <person name="Chapman S.B."/>
            <person name="Chen Z."/>
            <person name="Dunbar C."/>
            <person name="Freedman E."/>
            <person name="Gearin G."/>
            <person name="Gellesch M."/>
            <person name="Goldberg J."/>
            <person name="Griggs A."/>
            <person name="Gujja S."/>
            <person name="Heiman D."/>
            <person name="Howarth C."/>
            <person name="Larson L."/>
            <person name="Lui A."/>
            <person name="MacDonald P.J.P."/>
            <person name="Mehta T."/>
            <person name="Montmayeur A."/>
            <person name="Murphy C."/>
            <person name="Neiman D."/>
            <person name="Pearson M."/>
            <person name="Priest M."/>
            <person name="Roberts A."/>
            <person name="Saif S."/>
            <person name="Shea T."/>
            <person name="Shenoy N."/>
            <person name="Sisk P."/>
            <person name="Stolte C."/>
            <person name="Sykes S."/>
            <person name="Wortman J."/>
            <person name="Nusbaum C."/>
            <person name="Birren B."/>
        </authorList>
    </citation>
    <scope>NUCLEOTIDE SEQUENCE [LARGE SCALE GENOMIC DNA]</scope>
    <source>
        <strain evidence="7 8">YIT 12063</strain>
    </source>
</reference>
<dbReference type="InterPro" id="IPR029054">
    <property type="entry name" value="dUTPase-like"/>
</dbReference>
<dbReference type="SUPFAM" id="SSF51283">
    <property type="entry name" value="dUTPase-like"/>
    <property type="match status" value="1"/>
</dbReference>
<dbReference type="EMBL" id="ADLS01000006">
    <property type="protein sequence ID" value="EGX67398.1"/>
    <property type="molecule type" value="Genomic_DNA"/>
</dbReference>
<keyword evidence="8" id="KW-1185">Reference proteome</keyword>
<name>G1WGE7_9ACTN</name>
<dbReference type="EC" id="3.6.1.23" evidence="2"/>
<dbReference type="PANTHER" id="PTHR11241:SF0">
    <property type="entry name" value="DEOXYURIDINE 5'-TRIPHOSPHATE NUCLEOTIDOHYDROLASE"/>
    <property type="match status" value="1"/>
</dbReference>
<proteinExistence type="inferred from homology"/>
<dbReference type="STRING" id="742742.HMPREF9452_00410"/>
<dbReference type="CDD" id="cd07557">
    <property type="entry name" value="trimeric_dUTPase"/>
    <property type="match status" value="1"/>
</dbReference>
<organism evidence="7 8">
    <name type="scientific">Collinsella tanakaei YIT 12063</name>
    <dbReference type="NCBI Taxonomy" id="742742"/>
    <lineage>
        <taxon>Bacteria</taxon>
        <taxon>Bacillati</taxon>
        <taxon>Actinomycetota</taxon>
        <taxon>Coriobacteriia</taxon>
        <taxon>Coriobacteriales</taxon>
        <taxon>Coriobacteriaceae</taxon>
        <taxon>Collinsella</taxon>
    </lineage>
</organism>
<dbReference type="InterPro" id="IPR033704">
    <property type="entry name" value="dUTPase_trimeric"/>
</dbReference>